<feature type="domain" description="HTH arsR-type" evidence="1">
    <location>
        <begin position="3"/>
        <end position="79"/>
    </location>
</feature>
<dbReference type="PANTHER" id="PTHR38600">
    <property type="entry name" value="TRANSCRIPTIONAL REGULATORY PROTEIN"/>
    <property type="match status" value="1"/>
</dbReference>
<sequence length="208" mass="24032">MKSTRERILQILARHPRQTINELAEAVGINPISVRHHLNMLQMEGLIASEEERHGVGRPRLVYFLTEKGRERFPGSYLRLMTRLLTQMKETMPAPMVNALFSQIAEELAQEYQEELANMSMEERLELVKELLSQEGFTVEWERTGDEYKIHEITCPYYHIGVNHPEVCTIDQALISKMLAVPAEKVQCILSGSTYCTYVIHQPMEKES</sequence>
<dbReference type="PANTHER" id="PTHR38600:SF2">
    <property type="entry name" value="SLL0088 PROTEIN"/>
    <property type="match status" value="1"/>
</dbReference>
<accession>H5SPH2</accession>
<dbReference type="InterPro" id="IPR036388">
    <property type="entry name" value="WH-like_DNA-bd_sf"/>
</dbReference>
<dbReference type="InterPro" id="IPR011991">
    <property type="entry name" value="ArsR-like_HTH"/>
</dbReference>
<reference evidence="2" key="2">
    <citation type="journal article" date="2012" name="PLoS ONE">
        <title>A Deeply Branching Thermophilic Bacterium with an Ancient Acetyl-CoA Pathway Dominates a Subsurface Ecosystem.</title>
        <authorList>
            <person name="Takami H."/>
            <person name="Noguchi H."/>
            <person name="Takaki Y."/>
            <person name="Uchiyama I."/>
            <person name="Toyoda A."/>
            <person name="Nishi S."/>
            <person name="Chee G.-J."/>
            <person name="Arai W."/>
            <person name="Nunoura T."/>
            <person name="Itoh T."/>
            <person name="Hattori M."/>
            <person name="Takai K."/>
        </authorList>
    </citation>
    <scope>NUCLEOTIDE SEQUENCE</scope>
</reference>
<dbReference type="SUPFAM" id="SSF46785">
    <property type="entry name" value="Winged helix' DNA-binding domain"/>
    <property type="match status" value="1"/>
</dbReference>
<dbReference type="PRINTS" id="PR00033">
    <property type="entry name" value="HTHASNC"/>
</dbReference>
<protein>
    <submittedName>
        <fullName evidence="2">Transcriptional regulator, TrmB</fullName>
    </submittedName>
</protein>
<reference evidence="2" key="1">
    <citation type="journal article" date="2005" name="Environ. Microbiol.">
        <title>Genetic and functional properties of uncultivated thermophilic crenarchaeotes from a subsurface gold mine as revealed by analysis of genome fragments.</title>
        <authorList>
            <person name="Nunoura T."/>
            <person name="Hirayama H."/>
            <person name="Takami H."/>
            <person name="Oida H."/>
            <person name="Nishi S."/>
            <person name="Shimamura S."/>
            <person name="Suzuki Y."/>
            <person name="Inagaki F."/>
            <person name="Takai K."/>
            <person name="Nealson K.H."/>
            <person name="Horikoshi K."/>
        </authorList>
    </citation>
    <scope>NUCLEOTIDE SEQUENCE</scope>
</reference>
<dbReference type="GO" id="GO:0043565">
    <property type="term" value="F:sequence-specific DNA binding"/>
    <property type="evidence" value="ECO:0007669"/>
    <property type="project" value="InterPro"/>
</dbReference>
<dbReference type="InterPro" id="IPR001845">
    <property type="entry name" value="HTH_ArsR_DNA-bd_dom"/>
</dbReference>
<name>H5SPH2_9CHLR</name>
<dbReference type="EMBL" id="AP011792">
    <property type="protein sequence ID" value="BAL58058.1"/>
    <property type="molecule type" value="Genomic_DNA"/>
</dbReference>
<dbReference type="CDD" id="cd00090">
    <property type="entry name" value="HTH_ARSR"/>
    <property type="match status" value="1"/>
</dbReference>
<evidence type="ECO:0000313" key="2">
    <source>
        <dbReference type="EMBL" id="BAL58058.1"/>
    </source>
</evidence>
<dbReference type="Gene3D" id="1.10.10.10">
    <property type="entry name" value="Winged helix-like DNA-binding domain superfamily/Winged helix DNA-binding domain"/>
    <property type="match status" value="1"/>
</dbReference>
<dbReference type="InterPro" id="IPR000485">
    <property type="entry name" value="AsnC-type_HTH_dom"/>
</dbReference>
<gene>
    <name evidence="2" type="ORF">HGMM_F54B02C23</name>
</gene>
<organism evidence="2">
    <name type="scientific">uncultured Chloroflexota bacterium</name>
    <dbReference type="NCBI Taxonomy" id="166587"/>
    <lineage>
        <taxon>Bacteria</taxon>
        <taxon>Bacillati</taxon>
        <taxon>Chloroflexota</taxon>
        <taxon>environmental samples</taxon>
    </lineage>
</organism>
<dbReference type="AlphaFoldDB" id="H5SPH2"/>
<dbReference type="SMART" id="SM00418">
    <property type="entry name" value="HTH_ARSR"/>
    <property type="match status" value="1"/>
</dbReference>
<dbReference type="GO" id="GO:0003700">
    <property type="term" value="F:DNA-binding transcription factor activity"/>
    <property type="evidence" value="ECO:0007669"/>
    <property type="project" value="InterPro"/>
</dbReference>
<proteinExistence type="predicted"/>
<evidence type="ECO:0000259" key="1">
    <source>
        <dbReference type="SMART" id="SM00418"/>
    </source>
</evidence>
<dbReference type="InterPro" id="IPR036390">
    <property type="entry name" value="WH_DNA-bd_sf"/>
</dbReference>
<dbReference type="Pfam" id="PF13412">
    <property type="entry name" value="HTH_24"/>
    <property type="match status" value="1"/>
</dbReference>